<dbReference type="EMBL" id="BKCP01007405">
    <property type="protein sequence ID" value="GER46157.1"/>
    <property type="molecule type" value="Genomic_DNA"/>
</dbReference>
<evidence type="ECO:0000256" key="1">
    <source>
        <dbReference type="SAM" id="MobiDB-lite"/>
    </source>
</evidence>
<organism evidence="2 3">
    <name type="scientific">Striga asiatica</name>
    <name type="common">Asiatic witchweed</name>
    <name type="synonym">Buchnera asiatica</name>
    <dbReference type="NCBI Taxonomy" id="4170"/>
    <lineage>
        <taxon>Eukaryota</taxon>
        <taxon>Viridiplantae</taxon>
        <taxon>Streptophyta</taxon>
        <taxon>Embryophyta</taxon>
        <taxon>Tracheophyta</taxon>
        <taxon>Spermatophyta</taxon>
        <taxon>Magnoliopsida</taxon>
        <taxon>eudicotyledons</taxon>
        <taxon>Gunneridae</taxon>
        <taxon>Pentapetalae</taxon>
        <taxon>asterids</taxon>
        <taxon>lamiids</taxon>
        <taxon>Lamiales</taxon>
        <taxon>Orobanchaceae</taxon>
        <taxon>Buchnereae</taxon>
        <taxon>Striga</taxon>
    </lineage>
</organism>
<accession>A0A5A7QNZ1</accession>
<gene>
    <name evidence="2" type="ORF">STAS_23161</name>
</gene>
<comment type="caution">
    <text evidence="2">The sequence shown here is derived from an EMBL/GenBank/DDBJ whole genome shotgun (WGS) entry which is preliminary data.</text>
</comment>
<sequence length="115" mass="12371">MPLERTEKDWKRYEELLAAKQDKQEKVQSGTVEGPFVAMGSEQEAGHLSSGSVQPIIRCFDEAVLEEREKPSPSKLKASLLPHQKEASAANEANARTANANARSTTGSSICSAGA</sequence>
<name>A0A5A7QNZ1_STRAF</name>
<keyword evidence="3" id="KW-1185">Reference proteome</keyword>
<dbReference type="GO" id="GO:0016301">
    <property type="term" value="F:kinase activity"/>
    <property type="evidence" value="ECO:0007669"/>
    <property type="project" value="UniProtKB-KW"/>
</dbReference>
<feature type="region of interest" description="Disordered" evidence="1">
    <location>
        <begin position="68"/>
        <end position="115"/>
    </location>
</feature>
<keyword evidence="2" id="KW-0808">Transferase</keyword>
<reference evidence="3" key="1">
    <citation type="journal article" date="2019" name="Curr. Biol.">
        <title>Genome Sequence of Striga asiatica Provides Insight into the Evolution of Plant Parasitism.</title>
        <authorList>
            <person name="Yoshida S."/>
            <person name="Kim S."/>
            <person name="Wafula E.K."/>
            <person name="Tanskanen J."/>
            <person name="Kim Y.M."/>
            <person name="Honaas L."/>
            <person name="Yang Z."/>
            <person name="Spallek T."/>
            <person name="Conn C.E."/>
            <person name="Ichihashi Y."/>
            <person name="Cheong K."/>
            <person name="Cui S."/>
            <person name="Der J.P."/>
            <person name="Gundlach H."/>
            <person name="Jiao Y."/>
            <person name="Hori C."/>
            <person name="Ishida J.K."/>
            <person name="Kasahara H."/>
            <person name="Kiba T."/>
            <person name="Kim M.S."/>
            <person name="Koo N."/>
            <person name="Laohavisit A."/>
            <person name="Lee Y.H."/>
            <person name="Lumba S."/>
            <person name="McCourt P."/>
            <person name="Mortimer J.C."/>
            <person name="Mutuku J.M."/>
            <person name="Nomura T."/>
            <person name="Sasaki-Sekimoto Y."/>
            <person name="Seto Y."/>
            <person name="Wang Y."/>
            <person name="Wakatake T."/>
            <person name="Sakakibara H."/>
            <person name="Demura T."/>
            <person name="Yamaguchi S."/>
            <person name="Yoneyama K."/>
            <person name="Manabe R.I."/>
            <person name="Nelson D.C."/>
            <person name="Schulman A.H."/>
            <person name="Timko M.P."/>
            <person name="dePamphilis C.W."/>
            <person name="Choi D."/>
            <person name="Shirasu K."/>
        </authorList>
    </citation>
    <scope>NUCLEOTIDE SEQUENCE [LARGE SCALE GENOMIC DNA]</scope>
    <source>
        <strain evidence="3">cv. UVA1</strain>
    </source>
</reference>
<feature type="compositionally biased region" description="Low complexity" evidence="1">
    <location>
        <begin position="87"/>
        <end position="105"/>
    </location>
</feature>
<evidence type="ECO:0000313" key="2">
    <source>
        <dbReference type="EMBL" id="GER46157.1"/>
    </source>
</evidence>
<keyword evidence="2" id="KW-0418">Kinase</keyword>
<feature type="compositionally biased region" description="Polar residues" evidence="1">
    <location>
        <begin position="106"/>
        <end position="115"/>
    </location>
</feature>
<proteinExistence type="predicted"/>
<evidence type="ECO:0000313" key="3">
    <source>
        <dbReference type="Proteomes" id="UP000325081"/>
    </source>
</evidence>
<dbReference type="AlphaFoldDB" id="A0A5A7QNZ1"/>
<dbReference type="Proteomes" id="UP000325081">
    <property type="component" value="Unassembled WGS sequence"/>
</dbReference>
<protein>
    <submittedName>
        <fullName evidence="2">Protein kinase protein with tetratricopeptiderepeat domain</fullName>
    </submittedName>
</protein>